<organism evidence="2">
    <name type="scientific">Oryza punctata</name>
    <name type="common">Red rice</name>
    <dbReference type="NCBI Taxonomy" id="4537"/>
    <lineage>
        <taxon>Eukaryota</taxon>
        <taxon>Viridiplantae</taxon>
        <taxon>Streptophyta</taxon>
        <taxon>Embryophyta</taxon>
        <taxon>Tracheophyta</taxon>
        <taxon>Spermatophyta</taxon>
        <taxon>Magnoliopsida</taxon>
        <taxon>Liliopsida</taxon>
        <taxon>Poales</taxon>
        <taxon>Poaceae</taxon>
        <taxon>BOP clade</taxon>
        <taxon>Oryzoideae</taxon>
        <taxon>Oryzeae</taxon>
        <taxon>Oryzinae</taxon>
        <taxon>Oryza</taxon>
    </lineage>
</organism>
<reference evidence="2" key="2">
    <citation type="submission" date="2018-05" db="EMBL/GenBank/DDBJ databases">
        <title>OpunRS2 (Oryza punctata Reference Sequence Version 2).</title>
        <authorList>
            <person name="Zhang J."/>
            <person name="Kudrna D."/>
            <person name="Lee S."/>
            <person name="Talag J."/>
            <person name="Welchert J."/>
            <person name="Wing R.A."/>
        </authorList>
    </citation>
    <scope>NUCLEOTIDE SEQUENCE [LARGE SCALE GENOMIC DNA]</scope>
</reference>
<dbReference type="EnsemblPlants" id="OPUNC12G10140.1">
    <property type="protein sequence ID" value="OPUNC12G10140.1"/>
    <property type="gene ID" value="OPUNC12G10140"/>
</dbReference>
<reference evidence="2" key="1">
    <citation type="submission" date="2015-04" db="UniProtKB">
        <authorList>
            <consortium name="EnsemblPlants"/>
        </authorList>
    </citation>
    <scope>IDENTIFICATION</scope>
</reference>
<dbReference type="Proteomes" id="UP000026962">
    <property type="component" value="Chromosome 12"/>
</dbReference>
<name>A0A0E0MM77_ORYPU</name>
<feature type="region of interest" description="Disordered" evidence="1">
    <location>
        <begin position="1"/>
        <end position="22"/>
    </location>
</feature>
<proteinExistence type="predicted"/>
<dbReference type="Gramene" id="OPUNC12G10140.1">
    <property type="protein sequence ID" value="OPUNC12G10140.1"/>
    <property type="gene ID" value="OPUNC12G10140"/>
</dbReference>
<protein>
    <submittedName>
        <fullName evidence="2">Uncharacterized protein</fullName>
    </submittedName>
</protein>
<evidence type="ECO:0000313" key="3">
    <source>
        <dbReference type="Proteomes" id="UP000026962"/>
    </source>
</evidence>
<dbReference type="AlphaFoldDB" id="A0A0E0MM77"/>
<dbReference type="HOGENOM" id="CLU_171395_0_0_1"/>
<dbReference type="OMA" id="ELICVPH"/>
<evidence type="ECO:0000256" key="1">
    <source>
        <dbReference type="SAM" id="MobiDB-lite"/>
    </source>
</evidence>
<accession>A0A0E0MM77</accession>
<sequence length="111" mass="12801">MEKDDCSVAVEDSGRRAVHTREEDDDISMVEAKALFRASLPDAVQHLHQQVGVHLGQDQPMMEIVCYFSFVRRLYDMNGNVFCIFSCSLNDGWLLLRNIELICVPHRYILQ</sequence>
<keyword evidence="3" id="KW-1185">Reference proteome</keyword>
<evidence type="ECO:0000313" key="2">
    <source>
        <dbReference type="EnsemblPlants" id="OPUNC12G10140.1"/>
    </source>
</evidence>